<evidence type="ECO:0000313" key="2">
    <source>
        <dbReference type="EMBL" id="KAK2094499.1"/>
    </source>
</evidence>
<reference evidence="2 3" key="1">
    <citation type="submission" date="2023-05" db="EMBL/GenBank/DDBJ databases">
        <title>B98-5 Cell Line De Novo Hybrid Assembly: An Optical Mapping Approach.</title>
        <authorList>
            <person name="Kananen K."/>
            <person name="Auerbach J.A."/>
            <person name="Kautto E."/>
            <person name="Blachly J.S."/>
        </authorList>
    </citation>
    <scope>NUCLEOTIDE SEQUENCE [LARGE SCALE GENOMIC DNA]</scope>
    <source>
        <strain evidence="2">B95-8</strain>
        <tissue evidence="2">Cell line</tissue>
    </source>
</reference>
<protein>
    <submittedName>
        <fullName evidence="2">Uncharacterized protein</fullName>
    </submittedName>
</protein>
<feature type="region of interest" description="Disordered" evidence="1">
    <location>
        <begin position="101"/>
        <end position="126"/>
    </location>
</feature>
<dbReference type="EMBL" id="JASSZA010000014">
    <property type="protein sequence ID" value="KAK2094499.1"/>
    <property type="molecule type" value="Genomic_DNA"/>
</dbReference>
<keyword evidence="3" id="KW-1185">Reference proteome</keyword>
<organism evidence="2 3">
    <name type="scientific">Saguinus oedipus</name>
    <name type="common">Cotton-top tamarin</name>
    <name type="synonym">Oedipomidas oedipus</name>
    <dbReference type="NCBI Taxonomy" id="9490"/>
    <lineage>
        <taxon>Eukaryota</taxon>
        <taxon>Metazoa</taxon>
        <taxon>Chordata</taxon>
        <taxon>Craniata</taxon>
        <taxon>Vertebrata</taxon>
        <taxon>Euteleostomi</taxon>
        <taxon>Mammalia</taxon>
        <taxon>Eutheria</taxon>
        <taxon>Euarchontoglires</taxon>
        <taxon>Primates</taxon>
        <taxon>Haplorrhini</taxon>
        <taxon>Platyrrhini</taxon>
        <taxon>Cebidae</taxon>
        <taxon>Callitrichinae</taxon>
        <taxon>Saguinus</taxon>
    </lineage>
</organism>
<comment type="caution">
    <text evidence="2">The sequence shown here is derived from an EMBL/GenBank/DDBJ whole genome shotgun (WGS) entry which is preliminary data.</text>
</comment>
<gene>
    <name evidence="2" type="ORF">P7K49_028237</name>
</gene>
<evidence type="ECO:0000256" key="1">
    <source>
        <dbReference type="SAM" id="MobiDB-lite"/>
    </source>
</evidence>
<evidence type="ECO:0000313" key="3">
    <source>
        <dbReference type="Proteomes" id="UP001266305"/>
    </source>
</evidence>
<feature type="compositionally biased region" description="Basic and acidic residues" evidence="1">
    <location>
        <begin position="111"/>
        <end position="120"/>
    </location>
</feature>
<proteinExistence type="predicted"/>
<sequence>MDQKISSRGAPRATSATLVAGAAVLRVSRCGSSWCRVNGTGSPSDPRLELWEGRVAYYRLKKEAIPEIPGKKCTINLNAAVLAGADRDHCGELDVLLQTRKGAQDSSLGHQENRAKEDRRNHKVMK</sequence>
<accession>A0ABQ9UBQ3</accession>
<dbReference type="Proteomes" id="UP001266305">
    <property type="component" value="Unassembled WGS sequence"/>
</dbReference>
<name>A0ABQ9UBQ3_SAGOE</name>